<dbReference type="Gene3D" id="3.30.230.10">
    <property type="match status" value="1"/>
</dbReference>
<dbReference type="InterPro" id="IPR013750">
    <property type="entry name" value="GHMP_kinase_C_dom"/>
</dbReference>
<dbReference type="GO" id="GO:0005524">
    <property type="term" value="F:ATP binding"/>
    <property type="evidence" value="ECO:0007669"/>
    <property type="project" value="UniProtKB-KW"/>
</dbReference>
<gene>
    <name evidence="16" type="ORF">GpartN1_g1623.t1</name>
</gene>
<dbReference type="InterPro" id="IPR006203">
    <property type="entry name" value="GHMP_knse_ATP-bd_CS"/>
</dbReference>
<dbReference type="Pfam" id="PF00288">
    <property type="entry name" value="GHMP_kinases_N"/>
    <property type="match status" value="1"/>
</dbReference>
<evidence type="ECO:0000256" key="2">
    <source>
        <dbReference type="ARBA" id="ARBA00006495"/>
    </source>
</evidence>
<dbReference type="InterPro" id="IPR014721">
    <property type="entry name" value="Ribsml_uS5_D2-typ_fold_subgr"/>
</dbReference>
<dbReference type="InterPro" id="IPR020568">
    <property type="entry name" value="Ribosomal_Su5_D2-typ_SF"/>
</dbReference>
<name>A0A9C7UNU5_9RHOD</name>
<organism evidence="16 17">
    <name type="scientific">Galdieria partita</name>
    <dbReference type="NCBI Taxonomy" id="83374"/>
    <lineage>
        <taxon>Eukaryota</taxon>
        <taxon>Rhodophyta</taxon>
        <taxon>Bangiophyceae</taxon>
        <taxon>Galdieriales</taxon>
        <taxon>Galdieriaceae</taxon>
        <taxon>Galdieria</taxon>
    </lineage>
</organism>
<keyword evidence="13" id="KW-0753">Steroid metabolism</keyword>
<evidence type="ECO:0000256" key="11">
    <source>
        <dbReference type="ARBA" id="ARBA00023098"/>
    </source>
</evidence>
<dbReference type="Proteomes" id="UP001061958">
    <property type="component" value="Unassembled WGS sequence"/>
</dbReference>
<dbReference type="EC" id="2.7.1.36" evidence="3 13"/>
<accession>A0A9C7UNU5</accession>
<evidence type="ECO:0000313" key="17">
    <source>
        <dbReference type="Proteomes" id="UP001061958"/>
    </source>
</evidence>
<keyword evidence="9 13" id="KW-0067">ATP-binding</keyword>
<dbReference type="InterPro" id="IPR036554">
    <property type="entry name" value="GHMP_kinase_C_sf"/>
</dbReference>
<keyword evidence="13" id="KW-0756">Sterol biosynthesis</keyword>
<evidence type="ECO:0000256" key="6">
    <source>
        <dbReference type="ARBA" id="ARBA00022679"/>
    </source>
</evidence>
<keyword evidence="10" id="KW-0460">Magnesium</keyword>
<comment type="similarity">
    <text evidence="2 13">Belongs to the GHMP kinase family. Mevalonate kinase subfamily.</text>
</comment>
<dbReference type="GO" id="GO:0005829">
    <property type="term" value="C:cytosol"/>
    <property type="evidence" value="ECO:0007669"/>
    <property type="project" value="TreeGrafter"/>
</dbReference>
<dbReference type="GO" id="GO:0016126">
    <property type="term" value="P:sterol biosynthetic process"/>
    <property type="evidence" value="ECO:0007669"/>
    <property type="project" value="UniProtKB-KW"/>
</dbReference>
<dbReference type="SUPFAM" id="SSF54211">
    <property type="entry name" value="Ribosomal protein S5 domain 2-like"/>
    <property type="match status" value="1"/>
</dbReference>
<dbReference type="Pfam" id="PF08544">
    <property type="entry name" value="GHMP_kinases_C"/>
    <property type="match status" value="1"/>
</dbReference>
<dbReference type="OrthoDB" id="1652964at2759"/>
<evidence type="ECO:0000256" key="3">
    <source>
        <dbReference type="ARBA" id="ARBA00012103"/>
    </source>
</evidence>
<keyword evidence="5 13" id="KW-0444">Lipid biosynthesis</keyword>
<keyword evidence="4 13" id="KW-0963">Cytoplasm</keyword>
<comment type="pathway">
    <text evidence="12 13">Isoprenoid biosynthesis; isopentenyl diphosphate biosynthesis via mevalonate pathway; isopentenyl diphosphate from (R)-mevalonate: step 1/3.</text>
</comment>
<dbReference type="InterPro" id="IPR006205">
    <property type="entry name" value="Mev_gal_kin"/>
</dbReference>
<comment type="caution">
    <text evidence="16">The sequence shown here is derived from an EMBL/GenBank/DDBJ whole genome shotgun (WGS) entry which is preliminary data.</text>
</comment>
<protein>
    <recommendedName>
        <fullName evidence="3 13">Mevalonate kinase</fullName>
        <shortName evidence="13">MK</shortName>
        <ecNumber evidence="3 13">2.7.1.36</ecNumber>
    </recommendedName>
</protein>
<keyword evidence="8 13" id="KW-0418">Kinase</keyword>
<evidence type="ECO:0000259" key="14">
    <source>
        <dbReference type="Pfam" id="PF00288"/>
    </source>
</evidence>
<evidence type="ECO:0000313" key="16">
    <source>
        <dbReference type="EMBL" id="GJQ09832.1"/>
    </source>
</evidence>
<evidence type="ECO:0000256" key="12">
    <source>
        <dbReference type="ARBA" id="ARBA00029438"/>
    </source>
</evidence>
<reference evidence="16" key="1">
    <citation type="journal article" date="2022" name="Proc. Natl. Acad. Sci. U.S.A.">
        <title>Life cycle and functional genomics of the unicellular red alga Galdieria for elucidating algal and plant evolution and industrial use.</title>
        <authorList>
            <person name="Hirooka S."/>
            <person name="Itabashi T."/>
            <person name="Ichinose T.M."/>
            <person name="Onuma R."/>
            <person name="Fujiwara T."/>
            <person name="Yamashita S."/>
            <person name="Jong L.W."/>
            <person name="Tomita R."/>
            <person name="Iwane A.H."/>
            <person name="Miyagishima S.Y."/>
        </authorList>
    </citation>
    <scope>NUCLEOTIDE SEQUENCE</scope>
    <source>
        <strain evidence="16">NBRC 102759</strain>
    </source>
</reference>
<dbReference type="Gene3D" id="3.30.70.890">
    <property type="entry name" value="GHMP kinase, C-terminal domain"/>
    <property type="match status" value="1"/>
</dbReference>
<comment type="catalytic activity">
    <reaction evidence="13">
        <text>(R)-mevalonate + ATP = (R)-5-phosphomevalonate + ADP + H(+)</text>
        <dbReference type="Rhea" id="RHEA:17065"/>
        <dbReference type="ChEBI" id="CHEBI:15378"/>
        <dbReference type="ChEBI" id="CHEBI:30616"/>
        <dbReference type="ChEBI" id="CHEBI:36464"/>
        <dbReference type="ChEBI" id="CHEBI:58146"/>
        <dbReference type="ChEBI" id="CHEBI:456216"/>
        <dbReference type="EC" id="2.7.1.36"/>
    </reaction>
</comment>
<keyword evidence="6 13" id="KW-0808">Transferase</keyword>
<dbReference type="InterPro" id="IPR006204">
    <property type="entry name" value="GHMP_kinase_N_dom"/>
</dbReference>
<dbReference type="NCBIfam" id="TIGR00549">
    <property type="entry name" value="mevalon_kin"/>
    <property type="match status" value="1"/>
</dbReference>
<evidence type="ECO:0000259" key="15">
    <source>
        <dbReference type="Pfam" id="PF08544"/>
    </source>
</evidence>
<dbReference type="EMBL" id="BQMJ01000011">
    <property type="protein sequence ID" value="GJQ09832.1"/>
    <property type="molecule type" value="Genomic_DNA"/>
</dbReference>
<dbReference type="GO" id="GO:0004496">
    <property type="term" value="F:mevalonate kinase activity"/>
    <property type="evidence" value="ECO:0007669"/>
    <property type="project" value="UniProtKB-EC"/>
</dbReference>
<evidence type="ECO:0000256" key="8">
    <source>
        <dbReference type="ARBA" id="ARBA00022777"/>
    </source>
</evidence>
<sequence length="421" mass="46106">MERKRVVVSAPGKVILFGEHSVVYGKLAVAAAIDKRLFISLEENNEGTIAIKLEGFEREDKLVVLDIVSLPSFSKKLFENLLEIEWNVKDTTNGGLSKPPCFLSSSFQDFLSQGGNKDSWMKNIEEYLESHSSYLSATQAVRAAVFLFVICYLTILVYSKETENTKGLSVTVQSQIPVGAGLGSSASFSVALITSLLVFSGDIHSQQLSEDISGALKESINRWAFVCETFLHGTPSGMDNTIATFGGFLSYRNGKKETFQVHSDILRFIVVDSGVPRSTQKMVSQVRQRYQQFPQIISPILTCMDEIAIQFTHSAASSLVSDIFSQQLAMLMKTNHHLLNAMGVGHPLLEDIISIAQQFGFEGAKLTGAGGGGCAIILIDYGKSIEHVDKLLNTLHSTPHSYRCFEIVLGGTGVQIHHQTS</sequence>
<dbReference type="GO" id="GO:0019287">
    <property type="term" value="P:isopentenyl diphosphate biosynthetic process, mevalonate pathway"/>
    <property type="evidence" value="ECO:0007669"/>
    <property type="project" value="TreeGrafter"/>
</dbReference>
<comment type="subcellular location">
    <subcellularLocation>
        <location evidence="1 13">Cytoplasm</location>
    </subcellularLocation>
</comment>
<dbReference type="PRINTS" id="PR00959">
    <property type="entry name" value="MEVGALKINASE"/>
</dbReference>
<reference evidence="16" key="2">
    <citation type="submission" date="2022-01" db="EMBL/GenBank/DDBJ databases">
        <authorList>
            <person name="Hirooka S."/>
            <person name="Miyagishima S.Y."/>
        </authorList>
    </citation>
    <scope>NUCLEOTIDE SEQUENCE</scope>
    <source>
        <strain evidence="16">NBRC 102759</strain>
    </source>
</reference>
<evidence type="ECO:0000256" key="7">
    <source>
        <dbReference type="ARBA" id="ARBA00022741"/>
    </source>
</evidence>
<evidence type="ECO:0000256" key="1">
    <source>
        <dbReference type="ARBA" id="ARBA00004496"/>
    </source>
</evidence>
<keyword evidence="13" id="KW-0752">Steroid biosynthesis</keyword>
<dbReference type="PANTHER" id="PTHR43290:SF2">
    <property type="entry name" value="MEVALONATE KINASE"/>
    <property type="match status" value="1"/>
</dbReference>
<evidence type="ECO:0000256" key="13">
    <source>
        <dbReference type="RuleBase" id="RU363087"/>
    </source>
</evidence>
<dbReference type="AlphaFoldDB" id="A0A9C7UNU5"/>
<evidence type="ECO:0000256" key="4">
    <source>
        <dbReference type="ARBA" id="ARBA00022490"/>
    </source>
</evidence>
<keyword evidence="11 13" id="KW-0443">Lipid metabolism</keyword>
<keyword evidence="13" id="KW-1207">Sterol metabolism</keyword>
<dbReference type="SUPFAM" id="SSF55060">
    <property type="entry name" value="GHMP Kinase, C-terminal domain"/>
    <property type="match status" value="1"/>
</dbReference>
<evidence type="ECO:0000256" key="5">
    <source>
        <dbReference type="ARBA" id="ARBA00022516"/>
    </source>
</evidence>
<dbReference type="PROSITE" id="PS00627">
    <property type="entry name" value="GHMP_KINASES_ATP"/>
    <property type="match status" value="1"/>
</dbReference>
<evidence type="ECO:0000256" key="10">
    <source>
        <dbReference type="ARBA" id="ARBA00022842"/>
    </source>
</evidence>
<proteinExistence type="inferred from homology"/>
<keyword evidence="7 13" id="KW-0547">Nucleotide-binding</keyword>
<dbReference type="PANTHER" id="PTHR43290">
    <property type="entry name" value="MEVALONATE KINASE"/>
    <property type="match status" value="1"/>
</dbReference>
<keyword evidence="17" id="KW-1185">Reference proteome</keyword>
<feature type="domain" description="GHMP kinase N-terminal" evidence="14">
    <location>
        <begin position="157"/>
        <end position="247"/>
    </location>
</feature>
<evidence type="ECO:0000256" key="9">
    <source>
        <dbReference type="ARBA" id="ARBA00022840"/>
    </source>
</evidence>
<feature type="domain" description="GHMP kinase C-terminal" evidence="15">
    <location>
        <begin position="331"/>
        <end position="382"/>
    </location>
</feature>